<keyword evidence="1" id="KW-0812">Transmembrane</keyword>
<evidence type="ECO:0000256" key="1">
    <source>
        <dbReference type="SAM" id="Phobius"/>
    </source>
</evidence>
<feature type="transmembrane region" description="Helical" evidence="1">
    <location>
        <begin position="6"/>
        <end position="28"/>
    </location>
</feature>
<dbReference type="EMBL" id="JAUSUQ010000005">
    <property type="protein sequence ID" value="MDQ0338944.1"/>
    <property type="molecule type" value="Genomic_DNA"/>
</dbReference>
<keyword evidence="1" id="KW-1133">Transmembrane helix</keyword>
<keyword evidence="3" id="KW-1185">Reference proteome</keyword>
<name>A0ABU0CSV4_9BACI</name>
<accession>A0ABU0CSV4</accession>
<proteinExistence type="predicted"/>
<protein>
    <submittedName>
        <fullName evidence="2">Uncharacterized protein</fullName>
    </submittedName>
</protein>
<dbReference type="Proteomes" id="UP001232445">
    <property type="component" value="Unassembled WGS sequence"/>
</dbReference>
<reference evidence="2 3" key="1">
    <citation type="submission" date="2023-07" db="EMBL/GenBank/DDBJ databases">
        <title>Genomic Encyclopedia of Type Strains, Phase IV (KMG-IV): sequencing the most valuable type-strain genomes for metagenomic binning, comparative biology and taxonomic classification.</title>
        <authorList>
            <person name="Goeker M."/>
        </authorList>
    </citation>
    <scope>NUCLEOTIDE SEQUENCE [LARGE SCALE GENOMIC DNA]</scope>
    <source>
        <strain evidence="2 3">DSM 17740</strain>
    </source>
</reference>
<keyword evidence="1" id="KW-0472">Membrane</keyword>
<comment type="caution">
    <text evidence="2">The sequence shown here is derived from an EMBL/GenBank/DDBJ whole genome shotgun (WGS) entry which is preliminary data.</text>
</comment>
<evidence type="ECO:0000313" key="2">
    <source>
        <dbReference type="EMBL" id="MDQ0338944.1"/>
    </source>
</evidence>
<organism evidence="2 3">
    <name type="scientific">Caldalkalibacillus uzonensis</name>
    <dbReference type="NCBI Taxonomy" id="353224"/>
    <lineage>
        <taxon>Bacteria</taxon>
        <taxon>Bacillati</taxon>
        <taxon>Bacillota</taxon>
        <taxon>Bacilli</taxon>
        <taxon>Bacillales</taxon>
        <taxon>Bacillaceae</taxon>
        <taxon>Caldalkalibacillus</taxon>
    </lineage>
</organism>
<evidence type="ECO:0000313" key="3">
    <source>
        <dbReference type="Proteomes" id="UP001232445"/>
    </source>
</evidence>
<gene>
    <name evidence="2" type="ORF">J2S00_001730</name>
</gene>
<sequence>MDSVIAWTDGILAFILWAIGLSALVMLYRDQPHLTE</sequence>